<name>A0A2H5BGI2_9CAUD</name>
<keyword evidence="1" id="KW-0472">Membrane</keyword>
<organism evidence="2 3">
    <name type="scientific">Vibrio phage Ceto</name>
    <dbReference type="NCBI Taxonomy" id="2570300"/>
    <lineage>
        <taxon>Viruses</taxon>
        <taxon>Duplodnaviria</taxon>
        <taxon>Heunggongvirae</taxon>
        <taxon>Uroviricota</taxon>
        <taxon>Caudoviricetes</taxon>
        <taxon>Demerecviridae</taxon>
        <taxon>Ermolyevavirinae</taxon>
        <taxon>Cetovirus</taxon>
        <taxon>Cetovirus ceto</taxon>
    </lineage>
</organism>
<evidence type="ECO:0008006" key="4">
    <source>
        <dbReference type="Google" id="ProtNLM"/>
    </source>
</evidence>
<gene>
    <name evidence="2" type="ORF">CETO_71</name>
</gene>
<sequence length="62" mass="7021">MRIEKRYCPSCNTSTPHEVDETSHVVHLILSLLTGGLWLLVWLACTLSQKDPKCTECNTNHP</sequence>
<keyword evidence="1" id="KW-1133">Transmembrane helix</keyword>
<feature type="transmembrane region" description="Helical" evidence="1">
    <location>
        <begin position="25"/>
        <end position="45"/>
    </location>
</feature>
<evidence type="ECO:0000256" key="1">
    <source>
        <dbReference type="SAM" id="Phobius"/>
    </source>
</evidence>
<proteinExistence type="predicted"/>
<dbReference type="Proteomes" id="UP000240819">
    <property type="component" value="Segment"/>
</dbReference>
<accession>A0A2H5BGI2</accession>
<evidence type="ECO:0000313" key="3">
    <source>
        <dbReference type="Proteomes" id="UP000240819"/>
    </source>
</evidence>
<protein>
    <recommendedName>
        <fullName evidence="4">LITAF domain-containing protein</fullName>
    </recommendedName>
</protein>
<keyword evidence="1" id="KW-0812">Transmembrane</keyword>
<dbReference type="EMBL" id="MG649966">
    <property type="protein sequence ID" value="AUG85078.1"/>
    <property type="molecule type" value="Genomic_DNA"/>
</dbReference>
<evidence type="ECO:0000313" key="2">
    <source>
        <dbReference type="EMBL" id="AUG85078.1"/>
    </source>
</evidence>
<keyword evidence="3" id="KW-1185">Reference proteome</keyword>
<reference evidence="2 3" key="1">
    <citation type="submission" date="2017-12" db="EMBL/GenBank/DDBJ databases">
        <authorList>
            <person name="Lestochi C.V."/>
            <person name="Miller K.C."/>
            <person name="Miller J.S."/>
            <person name="Stanton M.L."/>
            <person name="Broussard G.W."/>
        </authorList>
    </citation>
    <scope>NUCLEOTIDE SEQUENCE [LARGE SCALE GENOMIC DNA]</scope>
</reference>